<organism evidence="2 3">
    <name type="scientific">Polyplosphaeria fusca</name>
    <dbReference type="NCBI Taxonomy" id="682080"/>
    <lineage>
        <taxon>Eukaryota</taxon>
        <taxon>Fungi</taxon>
        <taxon>Dikarya</taxon>
        <taxon>Ascomycota</taxon>
        <taxon>Pezizomycotina</taxon>
        <taxon>Dothideomycetes</taxon>
        <taxon>Pleosporomycetidae</taxon>
        <taxon>Pleosporales</taxon>
        <taxon>Tetraplosphaeriaceae</taxon>
        <taxon>Polyplosphaeria</taxon>
    </lineage>
</organism>
<accession>A0A9P4R679</accession>
<sequence length="452" mass="51201">MDRINSQVLPAFITILPFRESTIFYHKRKYTAGDAIRGLVRVDPQCRPRRIFLNFKGRTTYTSFHSSSSSTDTIPETCMLFEHTLALFQSANPERSYDILGLGMGPDGKRVDIPFEFKFPQTVELPASKFTWAQAYECRPGHPLPPSHELRKGYGAEAKNEYFLELIMHTTSKSDKVHHADLKAKQKLYFISPSPSPSYGLDGTGAEDFIRYTPRDTQFKTYRLDPDYDPHKSILKRWKDHREKHAPHQLHATFSIKANIPRSAVSKGLLPITLHLRNVSRSPELRDPPTVHLRCISVMLSSKLCTRTPRPRWDRSPNAGDQTEYKYDSQANHRNIFERAFDTGDGVVLYDGLKVQELGNVRVPELTPTFKTYGVNLNYTIFVRVLVECAGEKRGAIACHGEVEIGSGVAPVEDVDGALEELERGDTAPAEGDLPPPYEERERDVRIEVGEG</sequence>
<keyword evidence="3" id="KW-1185">Reference proteome</keyword>
<dbReference type="InterPro" id="IPR014752">
    <property type="entry name" value="Arrestin-like_C"/>
</dbReference>
<proteinExistence type="predicted"/>
<dbReference type="OrthoDB" id="2333384at2759"/>
<reference evidence="2" key="1">
    <citation type="journal article" date="2020" name="Stud. Mycol.">
        <title>101 Dothideomycetes genomes: a test case for predicting lifestyles and emergence of pathogens.</title>
        <authorList>
            <person name="Haridas S."/>
            <person name="Albert R."/>
            <person name="Binder M."/>
            <person name="Bloem J."/>
            <person name="Labutti K."/>
            <person name="Salamov A."/>
            <person name="Andreopoulos B."/>
            <person name="Baker S."/>
            <person name="Barry K."/>
            <person name="Bills G."/>
            <person name="Bluhm B."/>
            <person name="Cannon C."/>
            <person name="Castanera R."/>
            <person name="Culley D."/>
            <person name="Daum C."/>
            <person name="Ezra D."/>
            <person name="Gonzalez J."/>
            <person name="Henrissat B."/>
            <person name="Kuo A."/>
            <person name="Liang C."/>
            <person name="Lipzen A."/>
            <person name="Lutzoni F."/>
            <person name="Magnuson J."/>
            <person name="Mondo S."/>
            <person name="Nolan M."/>
            <person name="Ohm R."/>
            <person name="Pangilinan J."/>
            <person name="Park H.-J."/>
            <person name="Ramirez L."/>
            <person name="Alfaro M."/>
            <person name="Sun H."/>
            <person name="Tritt A."/>
            <person name="Yoshinaga Y."/>
            <person name="Zwiers L.-H."/>
            <person name="Turgeon B."/>
            <person name="Goodwin S."/>
            <person name="Spatafora J."/>
            <person name="Crous P."/>
            <person name="Grigoriev I."/>
        </authorList>
    </citation>
    <scope>NUCLEOTIDE SEQUENCE</scope>
    <source>
        <strain evidence="2">CBS 125425</strain>
    </source>
</reference>
<comment type="caution">
    <text evidence="2">The sequence shown here is derived from an EMBL/GenBank/DDBJ whole genome shotgun (WGS) entry which is preliminary data.</text>
</comment>
<name>A0A9P4R679_9PLEO</name>
<evidence type="ECO:0000313" key="3">
    <source>
        <dbReference type="Proteomes" id="UP000799444"/>
    </source>
</evidence>
<dbReference type="Proteomes" id="UP000799444">
    <property type="component" value="Unassembled WGS sequence"/>
</dbReference>
<protein>
    <submittedName>
        <fullName evidence="2">Uncharacterized protein</fullName>
    </submittedName>
</protein>
<evidence type="ECO:0000313" key="2">
    <source>
        <dbReference type="EMBL" id="KAF2737770.1"/>
    </source>
</evidence>
<dbReference type="EMBL" id="ML996113">
    <property type="protein sequence ID" value="KAF2737770.1"/>
    <property type="molecule type" value="Genomic_DNA"/>
</dbReference>
<feature type="region of interest" description="Disordered" evidence="1">
    <location>
        <begin position="422"/>
        <end position="452"/>
    </location>
</feature>
<dbReference type="Gene3D" id="2.60.40.640">
    <property type="match status" value="1"/>
</dbReference>
<dbReference type="AlphaFoldDB" id="A0A9P4R679"/>
<gene>
    <name evidence="2" type="ORF">EJ04DRAFT_590431</name>
</gene>
<evidence type="ECO:0000256" key="1">
    <source>
        <dbReference type="SAM" id="MobiDB-lite"/>
    </source>
</evidence>
<feature type="compositionally biased region" description="Basic and acidic residues" evidence="1">
    <location>
        <begin position="438"/>
        <end position="452"/>
    </location>
</feature>